<reference evidence="4" key="1">
    <citation type="submission" date="2023-07" db="EMBL/GenBank/DDBJ databases">
        <title>Novel Mycoplasma species identified in domestic and wild animals.</title>
        <authorList>
            <person name="Volokhov D.V."/>
            <person name="Furtak V.A."/>
            <person name="Zagorodnyaya T.A."/>
        </authorList>
    </citation>
    <scope>NUCLEOTIDE SEQUENCE [LARGE SCALE GENOMIC DNA]</scope>
    <source>
        <strain evidence="4">92-19</strain>
    </source>
</reference>
<name>A0ABT2PY04_9MOLU</name>
<proteinExistence type="predicted"/>
<evidence type="ECO:0000313" key="4">
    <source>
        <dbReference type="Proteomes" id="UP001209076"/>
    </source>
</evidence>
<dbReference type="InterPro" id="IPR001107">
    <property type="entry name" value="Band_7"/>
</dbReference>
<dbReference type="Proteomes" id="UP001209076">
    <property type="component" value="Unassembled WGS sequence"/>
</dbReference>
<feature type="domain" description="Band 7" evidence="2">
    <location>
        <begin position="22"/>
        <end position="100"/>
    </location>
</feature>
<evidence type="ECO:0000259" key="2">
    <source>
        <dbReference type="Pfam" id="PF01145"/>
    </source>
</evidence>
<feature type="transmembrane region" description="Helical" evidence="1">
    <location>
        <begin position="6"/>
        <end position="23"/>
    </location>
</feature>
<keyword evidence="1" id="KW-0472">Membrane</keyword>
<gene>
    <name evidence="3" type="ORF">N7603_08780</name>
</gene>
<keyword evidence="1" id="KW-1133">Transmembrane helix</keyword>
<dbReference type="Pfam" id="PF01145">
    <property type="entry name" value="Band_7"/>
    <property type="match status" value="1"/>
</dbReference>
<sequence length="158" mass="18274">MDTIYIFIVLGLFIILTVSLRIVPRDSFGVLEQFEKIHRVYTEPGIHFVLPFVQKMYVYSYLTTVDFNSVLIAPAHKTGFYLTMTISVKINDIKKYHTLIKPMVLHDELLIVMAKFLDDTPYSVTLSNDLSQYLSKYLSSPDYPFTTTHIQIIDLKIA</sequence>
<accession>A0ABT2PY04</accession>
<organism evidence="3 4">
    <name type="scientific">Paracholeplasma vituli</name>
    <dbReference type="NCBI Taxonomy" id="69473"/>
    <lineage>
        <taxon>Bacteria</taxon>
        <taxon>Bacillati</taxon>
        <taxon>Mycoplasmatota</taxon>
        <taxon>Mollicutes</taxon>
        <taxon>Acholeplasmatales</taxon>
        <taxon>Acholeplasmataceae</taxon>
        <taxon>Paracholeplasma</taxon>
    </lineage>
</organism>
<dbReference type="RefSeq" id="WP_262097059.1">
    <property type="nucleotide sequence ID" value="NZ_JAOEGN010000026.1"/>
</dbReference>
<keyword evidence="1" id="KW-0812">Transmembrane</keyword>
<comment type="caution">
    <text evidence="3">The sequence shown here is derived from an EMBL/GenBank/DDBJ whole genome shotgun (WGS) entry which is preliminary data.</text>
</comment>
<evidence type="ECO:0000256" key="1">
    <source>
        <dbReference type="SAM" id="Phobius"/>
    </source>
</evidence>
<evidence type="ECO:0000313" key="3">
    <source>
        <dbReference type="EMBL" id="MCU0105740.1"/>
    </source>
</evidence>
<dbReference type="EMBL" id="JAOEGN010000026">
    <property type="protein sequence ID" value="MCU0105740.1"/>
    <property type="molecule type" value="Genomic_DNA"/>
</dbReference>
<keyword evidence="4" id="KW-1185">Reference proteome</keyword>
<protein>
    <submittedName>
        <fullName evidence="3">SPFH domain-containing protein</fullName>
    </submittedName>
</protein>